<evidence type="ECO:0000313" key="4">
    <source>
        <dbReference type="Proteomes" id="UP001212841"/>
    </source>
</evidence>
<keyword evidence="2" id="KW-0812">Transmembrane</keyword>
<dbReference type="EMBL" id="JADGJD010002307">
    <property type="protein sequence ID" value="KAJ3033327.1"/>
    <property type="molecule type" value="Genomic_DNA"/>
</dbReference>
<protein>
    <submittedName>
        <fullName evidence="3">Uncharacterized protein</fullName>
    </submittedName>
</protein>
<gene>
    <name evidence="3" type="ORF">HK097_004890</name>
</gene>
<dbReference type="Proteomes" id="UP001212841">
    <property type="component" value="Unassembled WGS sequence"/>
</dbReference>
<feature type="non-terminal residue" evidence="3">
    <location>
        <position position="101"/>
    </location>
</feature>
<reference evidence="3" key="1">
    <citation type="submission" date="2020-05" db="EMBL/GenBank/DDBJ databases">
        <title>Phylogenomic resolution of chytrid fungi.</title>
        <authorList>
            <person name="Stajich J.E."/>
            <person name="Amses K."/>
            <person name="Simmons R."/>
            <person name="Seto K."/>
            <person name="Myers J."/>
            <person name="Bonds A."/>
            <person name="Quandt C.A."/>
            <person name="Barry K."/>
            <person name="Liu P."/>
            <person name="Grigoriev I."/>
            <person name="Longcore J.E."/>
            <person name="James T.Y."/>
        </authorList>
    </citation>
    <scope>NUCLEOTIDE SEQUENCE</scope>
    <source>
        <strain evidence="3">JEL0318</strain>
    </source>
</reference>
<evidence type="ECO:0000313" key="3">
    <source>
        <dbReference type="EMBL" id="KAJ3033327.1"/>
    </source>
</evidence>
<accession>A0AAD5WWH2</accession>
<organism evidence="3 4">
    <name type="scientific">Rhizophlyctis rosea</name>
    <dbReference type="NCBI Taxonomy" id="64517"/>
    <lineage>
        <taxon>Eukaryota</taxon>
        <taxon>Fungi</taxon>
        <taxon>Fungi incertae sedis</taxon>
        <taxon>Chytridiomycota</taxon>
        <taxon>Chytridiomycota incertae sedis</taxon>
        <taxon>Chytridiomycetes</taxon>
        <taxon>Rhizophlyctidales</taxon>
        <taxon>Rhizophlyctidaceae</taxon>
        <taxon>Rhizophlyctis</taxon>
    </lineage>
</organism>
<proteinExistence type="predicted"/>
<keyword evidence="2" id="KW-1133">Transmembrane helix</keyword>
<dbReference type="AlphaFoldDB" id="A0AAD5WWH2"/>
<keyword evidence="1" id="KW-0175">Coiled coil</keyword>
<feature type="coiled-coil region" evidence="1">
    <location>
        <begin position="44"/>
        <end position="82"/>
    </location>
</feature>
<keyword evidence="4" id="KW-1185">Reference proteome</keyword>
<evidence type="ECO:0000256" key="2">
    <source>
        <dbReference type="SAM" id="Phobius"/>
    </source>
</evidence>
<name>A0AAD5WWH2_9FUNG</name>
<evidence type="ECO:0000256" key="1">
    <source>
        <dbReference type="SAM" id="Coils"/>
    </source>
</evidence>
<comment type="caution">
    <text evidence="3">The sequence shown here is derived from an EMBL/GenBank/DDBJ whole genome shotgun (WGS) entry which is preliminary data.</text>
</comment>
<sequence length="101" mass="11202">MFAFSPEHPFLNLSLTIAIGLACTVATGVAVSYGIQYIIRDHNAAALRKEFKRHQRKFKDAIKRVEVEVELAEMELMGLKLEVGTESVQGKLVKGVVESVE</sequence>
<feature type="transmembrane region" description="Helical" evidence="2">
    <location>
        <begin position="15"/>
        <end position="39"/>
    </location>
</feature>
<keyword evidence="2" id="KW-0472">Membrane</keyword>